<evidence type="ECO:0000313" key="2">
    <source>
        <dbReference type="EnsemblMetazoa" id="PHUM576010-PA"/>
    </source>
</evidence>
<reference evidence="2" key="3">
    <citation type="submission" date="2020-05" db="UniProtKB">
        <authorList>
            <consortium name="EnsemblMetazoa"/>
        </authorList>
    </citation>
    <scope>IDENTIFICATION</scope>
    <source>
        <strain evidence="2">USDA</strain>
    </source>
</reference>
<organism>
    <name type="scientific">Pediculus humanus subsp. corporis</name>
    <name type="common">Body louse</name>
    <dbReference type="NCBI Taxonomy" id="121224"/>
    <lineage>
        <taxon>Eukaryota</taxon>
        <taxon>Metazoa</taxon>
        <taxon>Ecdysozoa</taxon>
        <taxon>Arthropoda</taxon>
        <taxon>Hexapoda</taxon>
        <taxon>Insecta</taxon>
        <taxon>Pterygota</taxon>
        <taxon>Neoptera</taxon>
        <taxon>Paraneoptera</taxon>
        <taxon>Psocodea</taxon>
        <taxon>Troctomorpha</taxon>
        <taxon>Phthiraptera</taxon>
        <taxon>Anoplura</taxon>
        <taxon>Pediculidae</taxon>
        <taxon>Pediculus</taxon>
    </lineage>
</organism>
<name>E0W1E3_PEDHC</name>
<dbReference type="CTD" id="8239524"/>
<reference evidence="1" key="1">
    <citation type="submission" date="2007-04" db="EMBL/GenBank/DDBJ databases">
        <title>Annotation of Pediculus humanus corporis strain USDA.</title>
        <authorList>
            <person name="Kirkness E."/>
            <person name="Hannick L."/>
            <person name="Hass B."/>
            <person name="Bruggner R."/>
            <person name="Lawson D."/>
            <person name="Bidwell S."/>
            <person name="Joardar V."/>
            <person name="Caler E."/>
            <person name="Walenz B."/>
            <person name="Inman J."/>
            <person name="Schobel S."/>
            <person name="Galinsky K."/>
            <person name="Amedeo P."/>
            <person name="Strausberg R."/>
        </authorList>
    </citation>
    <scope>NUCLEOTIDE SEQUENCE</scope>
    <source>
        <strain evidence="1">USDA</strain>
    </source>
</reference>
<dbReference type="Proteomes" id="UP000009046">
    <property type="component" value="Unassembled WGS sequence"/>
</dbReference>
<gene>
    <name evidence="2" type="primary">8239524</name>
    <name evidence="1" type="ORF">Phum_PHUM576010</name>
</gene>
<dbReference type="RefSeq" id="XP_002432187.1">
    <property type="nucleotide sequence ID" value="XM_002432142.1"/>
</dbReference>
<dbReference type="HOGENOM" id="CLU_3071102_0_0_1"/>
<proteinExistence type="predicted"/>
<dbReference type="EMBL" id="AAZO01007004">
    <property type="status" value="NOT_ANNOTATED_CDS"/>
    <property type="molecule type" value="Genomic_DNA"/>
</dbReference>
<dbReference type="KEGG" id="phu:Phum_PHUM576010"/>
<dbReference type="GeneID" id="8239524"/>
<dbReference type="EnsemblMetazoa" id="PHUM576010-RA">
    <property type="protein sequence ID" value="PHUM576010-PA"/>
    <property type="gene ID" value="PHUM576010"/>
</dbReference>
<protein>
    <submittedName>
        <fullName evidence="1 2">Uncharacterized protein</fullName>
    </submittedName>
</protein>
<dbReference type="AlphaFoldDB" id="E0W1E3"/>
<accession>E0W1E3</accession>
<dbReference type="EMBL" id="DS235870">
    <property type="protein sequence ID" value="EEB19449.1"/>
    <property type="molecule type" value="Genomic_DNA"/>
</dbReference>
<sequence>MYLGGCALGGRKGKGEIVFGSLDRDINDLDFICFLYYYSKKFERLVVSGQGFF</sequence>
<reference evidence="1" key="2">
    <citation type="submission" date="2007-04" db="EMBL/GenBank/DDBJ databases">
        <title>The genome of the human body louse.</title>
        <authorList>
            <consortium name="The Human Body Louse Genome Consortium"/>
            <person name="Kirkness E."/>
            <person name="Walenz B."/>
            <person name="Hass B."/>
            <person name="Bruggner R."/>
            <person name="Strausberg R."/>
        </authorList>
    </citation>
    <scope>NUCLEOTIDE SEQUENCE</scope>
    <source>
        <strain evidence="1">USDA</strain>
    </source>
</reference>
<evidence type="ECO:0000313" key="3">
    <source>
        <dbReference type="Proteomes" id="UP000009046"/>
    </source>
</evidence>
<keyword evidence="3" id="KW-1185">Reference proteome</keyword>
<evidence type="ECO:0000313" key="1">
    <source>
        <dbReference type="EMBL" id="EEB19449.1"/>
    </source>
</evidence>
<dbReference type="InParanoid" id="E0W1E3"/>
<dbReference type="VEuPathDB" id="VectorBase:PHUM576010"/>